<protein>
    <recommendedName>
        <fullName evidence="2">BZIP domain-containing protein</fullName>
    </recommendedName>
</protein>
<feature type="region of interest" description="Disordered" evidence="1">
    <location>
        <begin position="190"/>
        <end position="209"/>
    </location>
</feature>
<evidence type="ECO:0000259" key="2">
    <source>
        <dbReference type="SMART" id="SM00338"/>
    </source>
</evidence>
<organism evidence="3 5">
    <name type="scientific">Adineta steineri</name>
    <dbReference type="NCBI Taxonomy" id="433720"/>
    <lineage>
        <taxon>Eukaryota</taxon>
        <taxon>Metazoa</taxon>
        <taxon>Spiralia</taxon>
        <taxon>Gnathifera</taxon>
        <taxon>Rotifera</taxon>
        <taxon>Eurotatoria</taxon>
        <taxon>Bdelloidea</taxon>
        <taxon>Adinetida</taxon>
        <taxon>Adinetidae</taxon>
        <taxon>Adineta</taxon>
    </lineage>
</organism>
<dbReference type="SMART" id="SM00338">
    <property type="entry name" value="BRLZ"/>
    <property type="match status" value="1"/>
</dbReference>
<dbReference type="Proteomes" id="UP000663844">
    <property type="component" value="Unassembled WGS sequence"/>
</dbReference>
<dbReference type="AlphaFoldDB" id="A0A814CWU0"/>
<dbReference type="EMBL" id="CAJOAZ010000005">
    <property type="protein sequence ID" value="CAF3482776.1"/>
    <property type="molecule type" value="Genomic_DNA"/>
</dbReference>
<feature type="compositionally biased region" description="Polar residues" evidence="1">
    <location>
        <begin position="190"/>
        <end position="199"/>
    </location>
</feature>
<proteinExistence type="predicted"/>
<feature type="compositionally biased region" description="Pro residues" evidence="1">
    <location>
        <begin position="8"/>
        <end position="20"/>
    </location>
</feature>
<feature type="domain" description="BZIP" evidence="2">
    <location>
        <begin position="247"/>
        <end position="311"/>
    </location>
</feature>
<sequence>MGVVGSLPSPPHRPPSPMHPVLPSVKYPSSPSPVYSVLPSLKRPSSPSPVNPVLPPLKYPTSPSPVHPVLPPLKCPTSPSPVYSVLPSVKCPSSPSPVNPVLSSVKYPSSPSPIYSVLPSVKCPSSPSPVNPVLPSLKYPTSPSPVHPTSPSPSLPTLDNPIKIIHAESVSSSDSCTCSNMITDKMDCISNSSSKSQSDGVRKYERRQTSASPLTVMYGPINIKVRQSTAPTLATGRRSKFYTLVGDEAVKREIRRKRNREAAQKLKEKRSIIEDDLNKQILEYETKEKELLLKIEGLKTYKLYLETQCRELACKREKFVRSAFQTVEHNREQVHQNVPIHHRKMHTKDEPRSPSPQWQLLFSI</sequence>
<feature type="compositionally biased region" description="Pro residues" evidence="1">
    <location>
        <begin position="46"/>
        <end position="58"/>
    </location>
</feature>
<dbReference type="InterPro" id="IPR046347">
    <property type="entry name" value="bZIP_sf"/>
</dbReference>
<evidence type="ECO:0000256" key="1">
    <source>
        <dbReference type="SAM" id="MobiDB-lite"/>
    </source>
</evidence>
<evidence type="ECO:0000313" key="4">
    <source>
        <dbReference type="EMBL" id="CAF3482776.1"/>
    </source>
</evidence>
<dbReference type="Proteomes" id="UP000663845">
    <property type="component" value="Unassembled WGS sequence"/>
</dbReference>
<reference evidence="3" key="1">
    <citation type="submission" date="2021-02" db="EMBL/GenBank/DDBJ databases">
        <authorList>
            <person name="Nowell W R."/>
        </authorList>
    </citation>
    <scope>NUCLEOTIDE SEQUENCE</scope>
</reference>
<dbReference type="GO" id="GO:0003700">
    <property type="term" value="F:DNA-binding transcription factor activity"/>
    <property type="evidence" value="ECO:0007669"/>
    <property type="project" value="InterPro"/>
</dbReference>
<evidence type="ECO:0000313" key="5">
    <source>
        <dbReference type="Proteomes" id="UP000663845"/>
    </source>
</evidence>
<dbReference type="EMBL" id="CAJNOG010000103">
    <property type="protein sequence ID" value="CAF0946421.1"/>
    <property type="molecule type" value="Genomic_DNA"/>
</dbReference>
<accession>A0A814CWU0</accession>
<gene>
    <name evidence="3" type="ORF">JYZ213_LOCUS13039</name>
    <name evidence="4" type="ORF">OXD698_LOCUS232</name>
</gene>
<feature type="compositionally biased region" description="Low complexity" evidence="1">
    <location>
        <begin position="21"/>
        <end position="45"/>
    </location>
</feature>
<name>A0A814CWU0_9BILA</name>
<evidence type="ECO:0000313" key="3">
    <source>
        <dbReference type="EMBL" id="CAF0946421.1"/>
    </source>
</evidence>
<comment type="caution">
    <text evidence="3">The sequence shown here is derived from an EMBL/GenBank/DDBJ whole genome shotgun (WGS) entry which is preliminary data.</text>
</comment>
<dbReference type="Gene3D" id="1.20.5.170">
    <property type="match status" value="1"/>
</dbReference>
<dbReference type="SUPFAM" id="SSF57959">
    <property type="entry name" value="Leucine zipper domain"/>
    <property type="match status" value="1"/>
</dbReference>
<feature type="region of interest" description="Disordered" evidence="1">
    <location>
        <begin position="1"/>
        <end position="58"/>
    </location>
</feature>
<dbReference type="InterPro" id="IPR004827">
    <property type="entry name" value="bZIP"/>
</dbReference>